<dbReference type="KEGG" id="bvv:BHK69_22545"/>
<protein>
    <submittedName>
        <fullName evidence="6">Transcriptional regulator</fullName>
    </submittedName>
</protein>
<evidence type="ECO:0000256" key="2">
    <source>
        <dbReference type="ARBA" id="ARBA00023015"/>
    </source>
</evidence>
<comment type="similarity">
    <text evidence="1">Belongs to the LysR transcriptional regulatory family.</text>
</comment>
<dbReference type="PROSITE" id="PS50931">
    <property type="entry name" value="HTH_LYSR"/>
    <property type="match status" value="1"/>
</dbReference>
<evidence type="ECO:0000313" key="6">
    <source>
        <dbReference type="EMBL" id="AOO82841.1"/>
    </source>
</evidence>
<evidence type="ECO:0000259" key="5">
    <source>
        <dbReference type="PROSITE" id="PS50931"/>
    </source>
</evidence>
<dbReference type="Pfam" id="PF03466">
    <property type="entry name" value="LysR_substrate"/>
    <property type="match status" value="1"/>
</dbReference>
<dbReference type="AlphaFoldDB" id="A0A1D7U637"/>
<proteinExistence type="inferred from homology"/>
<dbReference type="InterPro" id="IPR005119">
    <property type="entry name" value="LysR_subst-bd"/>
</dbReference>
<dbReference type="RefSeq" id="WP_069692047.1">
    <property type="nucleotide sequence ID" value="NZ_CP017147.1"/>
</dbReference>
<evidence type="ECO:0000256" key="3">
    <source>
        <dbReference type="ARBA" id="ARBA00023125"/>
    </source>
</evidence>
<dbReference type="CDD" id="cd08442">
    <property type="entry name" value="PBP2_YofA_SoxR_like"/>
    <property type="match status" value="1"/>
</dbReference>
<dbReference type="GO" id="GO:0000976">
    <property type="term" value="F:transcription cis-regulatory region binding"/>
    <property type="evidence" value="ECO:0007669"/>
    <property type="project" value="TreeGrafter"/>
</dbReference>
<dbReference type="SUPFAM" id="SSF53850">
    <property type="entry name" value="Periplasmic binding protein-like II"/>
    <property type="match status" value="1"/>
</dbReference>
<evidence type="ECO:0000256" key="1">
    <source>
        <dbReference type="ARBA" id="ARBA00009437"/>
    </source>
</evidence>
<keyword evidence="2" id="KW-0805">Transcription regulation</keyword>
<dbReference type="OrthoDB" id="8479357at2"/>
<organism evidence="6 7">
    <name type="scientific">Bosea vaviloviae</name>
    <dbReference type="NCBI Taxonomy" id="1526658"/>
    <lineage>
        <taxon>Bacteria</taxon>
        <taxon>Pseudomonadati</taxon>
        <taxon>Pseudomonadota</taxon>
        <taxon>Alphaproteobacteria</taxon>
        <taxon>Hyphomicrobiales</taxon>
        <taxon>Boseaceae</taxon>
        <taxon>Bosea</taxon>
    </lineage>
</organism>
<dbReference type="PANTHER" id="PTHR30126:SF40">
    <property type="entry name" value="HTH-TYPE TRANSCRIPTIONAL REGULATOR GLTR"/>
    <property type="match status" value="1"/>
</dbReference>
<dbReference type="InterPro" id="IPR000847">
    <property type="entry name" value="LysR_HTH_N"/>
</dbReference>
<evidence type="ECO:0000313" key="7">
    <source>
        <dbReference type="Proteomes" id="UP000094969"/>
    </source>
</evidence>
<dbReference type="STRING" id="1526658.BHK69_22545"/>
<keyword evidence="7" id="KW-1185">Reference proteome</keyword>
<feature type="domain" description="HTH lysR-type" evidence="5">
    <location>
        <begin position="1"/>
        <end position="58"/>
    </location>
</feature>
<dbReference type="SUPFAM" id="SSF46785">
    <property type="entry name" value="Winged helix' DNA-binding domain"/>
    <property type="match status" value="1"/>
</dbReference>
<dbReference type="Pfam" id="PF00126">
    <property type="entry name" value="HTH_1"/>
    <property type="match status" value="1"/>
</dbReference>
<dbReference type="Gene3D" id="1.10.10.10">
    <property type="entry name" value="Winged helix-like DNA-binding domain superfamily/Winged helix DNA-binding domain"/>
    <property type="match status" value="1"/>
</dbReference>
<dbReference type="Proteomes" id="UP000094969">
    <property type="component" value="Chromosome"/>
</dbReference>
<dbReference type="InterPro" id="IPR036390">
    <property type="entry name" value="WH_DNA-bd_sf"/>
</dbReference>
<accession>A0A1D7U637</accession>
<keyword evidence="4" id="KW-0804">Transcription</keyword>
<reference evidence="6 7" key="1">
    <citation type="journal article" date="2015" name="Antonie Van Leeuwenhoek">
        <title>Bosea vaviloviae sp. nov., a new species of slow-growing rhizobia isolated from nodules of the relict species Vavilovia formosa (Stev.) Fed.</title>
        <authorList>
            <person name="Safronova V.I."/>
            <person name="Kuznetsova I.G."/>
            <person name="Sazanova A.L."/>
            <person name="Kimeklis A.K."/>
            <person name="Belimov A.A."/>
            <person name="Andronov E.E."/>
            <person name="Pinaev A.G."/>
            <person name="Chizhevskaya E.P."/>
            <person name="Pukhaev A.R."/>
            <person name="Popov K.P."/>
            <person name="Willems A."/>
            <person name="Tikhonovich I.A."/>
        </authorList>
    </citation>
    <scope>NUCLEOTIDE SEQUENCE [LARGE SCALE GENOMIC DNA]</scope>
    <source>
        <strain evidence="6 7">Vaf18</strain>
    </source>
</reference>
<dbReference type="EMBL" id="CP017147">
    <property type="protein sequence ID" value="AOO82841.1"/>
    <property type="molecule type" value="Genomic_DNA"/>
</dbReference>
<dbReference type="GO" id="GO:0003700">
    <property type="term" value="F:DNA-binding transcription factor activity"/>
    <property type="evidence" value="ECO:0007669"/>
    <property type="project" value="InterPro"/>
</dbReference>
<dbReference type="Gene3D" id="3.40.190.290">
    <property type="match status" value="1"/>
</dbReference>
<gene>
    <name evidence="6" type="ORF">BHK69_22545</name>
</gene>
<keyword evidence="3" id="KW-0238">DNA-binding</keyword>
<dbReference type="InterPro" id="IPR036388">
    <property type="entry name" value="WH-like_DNA-bd_sf"/>
</dbReference>
<dbReference type="PANTHER" id="PTHR30126">
    <property type="entry name" value="HTH-TYPE TRANSCRIPTIONAL REGULATOR"/>
    <property type="match status" value="1"/>
</dbReference>
<sequence length="288" mass="31273">MDILDLRTFLEVARGKRITAAGIELNTVASNVTTRIRKLEEEIGLALFERHSRGMMLTEAGERLLPYAENLIVMLREAKEAARDDGAIRGALKIGSMETTAAVRLPALLARFHRDCPDVKFTLVTGPTAHLVDEVLARRLDGAFVAGPINHPELDVVLAFTEELVLVTAPSIATLEALRHSASDGLTALMFRIGCSYRQRLEHVLAGIGLPAFNRMELGTLDGLLGCVAAGMGVTLLPRAVIAGSHYADSLRIHALPRDISEVATLLAIRRDKRVGAALRNFLVLCRS</sequence>
<evidence type="ECO:0000256" key="4">
    <source>
        <dbReference type="ARBA" id="ARBA00023163"/>
    </source>
</evidence>
<name>A0A1D7U637_9HYPH</name>